<dbReference type="KEGG" id="dpx:DAPPUDRAFT_329599"/>
<sequence>MQGNSMCTSQQKFYYSGRKLAEAVTGIAFGHRLNQKKTRENDGHHFRHLRVFLSNIIHVNHLVVLVGEAT</sequence>
<dbReference type="AlphaFoldDB" id="E9HH35"/>
<dbReference type="InParanoid" id="E9HH35"/>
<reference evidence="1 2" key="1">
    <citation type="journal article" date="2011" name="Science">
        <title>The ecoresponsive genome of Daphnia pulex.</title>
        <authorList>
            <person name="Colbourne J.K."/>
            <person name="Pfrender M.E."/>
            <person name="Gilbert D."/>
            <person name="Thomas W.K."/>
            <person name="Tucker A."/>
            <person name="Oakley T.H."/>
            <person name="Tokishita S."/>
            <person name="Aerts A."/>
            <person name="Arnold G.J."/>
            <person name="Basu M.K."/>
            <person name="Bauer D.J."/>
            <person name="Caceres C.E."/>
            <person name="Carmel L."/>
            <person name="Casola C."/>
            <person name="Choi J.H."/>
            <person name="Detter J.C."/>
            <person name="Dong Q."/>
            <person name="Dusheyko S."/>
            <person name="Eads B.D."/>
            <person name="Frohlich T."/>
            <person name="Geiler-Samerotte K.A."/>
            <person name="Gerlach D."/>
            <person name="Hatcher P."/>
            <person name="Jogdeo S."/>
            <person name="Krijgsveld J."/>
            <person name="Kriventseva E.V."/>
            <person name="Kultz D."/>
            <person name="Laforsch C."/>
            <person name="Lindquist E."/>
            <person name="Lopez J."/>
            <person name="Manak J.R."/>
            <person name="Muller J."/>
            <person name="Pangilinan J."/>
            <person name="Patwardhan R.P."/>
            <person name="Pitluck S."/>
            <person name="Pritham E.J."/>
            <person name="Rechtsteiner A."/>
            <person name="Rho M."/>
            <person name="Rogozin I.B."/>
            <person name="Sakarya O."/>
            <person name="Salamov A."/>
            <person name="Schaack S."/>
            <person name="Shapiro H."/>
            <person name="Shiga Y."/>
            <person name="Skalitzky C."/>
            <person name="Smith Z."/>
            <person name="Souvorov A."/>
            <person name="Sung W."/>
            <person name="Tang Z."/>
            <person name="Tsuchiya D."/>
            <person name="Tu H."/>
            <person name="Vos H."/>
            <person name="Wang M."/>
            <person name="Wolf Y.I."/>
            <person name="Yamagata H."/>
            <person name="Yamada T."/>
            <person name="Ye Y."/>
            <person name="Shaw J.R."/>
            <person name="Andrews J."/>
            <person name="Crease T.J."/>
            <person name="Tang H."/>
            <person name="Lucas S.M."/>
            <person name="Robertson H.M."/>
            <person name="Bork P."/>
            <person name="Koonin E.V."/>
            <person name="Zdobnov E.M."/>
            <person name="Grigoriev I.V."/>
            <person name="Lynch M."/>
            <person name="Boore J.L."/>
        </authorList>
    </citation>
    <scope>NUCLEOTIDE SEQUENCE [LARGE SCALE GENOMIC DNA]</scope>
</reference>
<gene>
    <name evidence="1" type="ORF">DAPPUDRAFT_329599</name>
</gene>
<name>E9HH35_DAPPU</name>
<keyword evidence="2" id="KW-1185">Reference proteome</keyword>
<accession>E9HH35</accession>
<protein>
    <submittedName>
        <fullName evidence="1">Uncharacterized protein</fullName>
    </submittedName>
</protein>
<dbReference type="Proteomes" id="UP000000305">
    <property type="component" value="Unassembled WGS sequence"/>
</dbReference>
<evidence type="ECO:0000313" key="2">
    <source>
        <dbReference type="Proteomes" id="UP000000305"/>
    </source>
</evidence>
<evidence type="ECO:0000313" key="1">
    <source>
        <dbReference type="EMBL" id="EFX68925.1"/>
    </source>
</evidence>
<proteinExistence type="predicted"/>
<dbReference type="HOGENOM" id="CLU_2760356_0_0_1"/>
<organism evidence="1 2">
    <name type="scientific">Daphnia pulex</name>
    <name type="common">Water flea</name>
    <dbReference type="NCBI Taxonomy" id="6669"/>
    <lineage>
        <taxon>Eukaryota</taxon>
        <taxon>Metazoa</taxon>
        <taxon>Ecdysozoa</taxon>
        <taxon>Arthropoda</taxon>
        <taxon>Crustacea</taxon>
        <taxon>Branchiopoda</taxon>
        <taxon>Diplostraca</taxon>
        <taxon>Cladocera</taxon>
        <taxon>Anomopoda</taxon>
        <taxon>Daphniidae</taxon>
        <taxon>Daphnia</taxon>
    </lineage>
</organism>
<dbReference type="EMBL" id="GL732645">
    <property type="protein sequence ID" value="EFX68925.1"/>
    <property type="molecule type" value="Genomic_DNA"/>
</dbReference>